<organism evidence="1 2">
    <name type="scientific">Cichorium intybus</name>
    <name type="common">Chicory</name>
    <dbReference type="NCBI Taxonomy" id="13427"/>
    <lineage>
        <taxon>Eukaryota</taxon>
        <taxon>Viridiplantae</taxon>
        <taxon>Streptophyta</taxon>
        <taxon>Embryophyta</taxon>
        <taxon>Tracheophyta</taxon>
        <taxon>Spermatophyta</taxon>
        <taxon>Magnoliopsida</taxon>
        <taxon>eudicotyledons</taxon>
        <taxon>Gunneridae</taxon>
        <taxon>Pentapetalae</taxon>
        <taxon>asterids</taxon>
        <taxon>campanulids</taxon>
        <taxon>Asterales</taxon>
        <taxon>Asteraceae</taxon>
        <taxon>Cichorioideae</taxon>
        <taxon>Cichorieae</taxon>
        <taxon>Cichoriinae</taxon>
        <taxon>Cichorium</taxon>
    </lineage>
</organism>
<name>A0ACB8YYF0_CICIN</name>
<keyword evidence="2" id="KW-1185">Reference proteome</keyword>
<reference evidence="1 2" key="2">
    <citation type="journal article" date="2022" name="Mol. Ecol. Resour.">
        <title>The genomes of chicory, endive, great burdock and yacon provide insights into Asteraceae paleo-polyploidization history and plant inulin production.</title>
        <authorList>
            <person name="Fan W."/>
            <person name="Wang S."/>
            <person name="Wang H."/>
            <person name="Wang A."/>
            <person name="Jiang F."/>
            <person name="Liu H."/>
            <person name="Zhao H."/>
            <person name="Xu D."/>
            <person name="Zhang Y."/>
        </authorList>
    </citation>
    <scope>NUCLEOTIDE SEQUENCE [LARGE SCALE GENOMIC DNA]</scope>
    <source>
        <strain evidence="2">cv. Punajuju</strain>
        <tissue evidence="1">Leaves</tissue>
    </source>
</reference>
<sequence>MEFWRAFSAEIMKLEAWNWNHGLELLKNRSFCTSAQRSRLDHEVARDSKVWARRALPLGAMRLQGRKSKMLFFVWLVRFSSNLDHRLVMISRESDKDKNGAVSQSILMASMILVGDKIESVTREVGLLDAVSSSPALKETTGEE</sequence>
<accession>A0ACB8YYF0</accession>
<evidence type="ECO:0000313" key="1">
    <source>
        <dbReference type="EMBL" id="KAI3690424.1"/>
    </source>
</evidence>
<proteinExistence type="predicted"/>
<protein>
    <submittedName>
        <fullName evidence="1">Uncharacterized protein</fullName>
    </submittedName>
</protein>
<dbReference type="EMBL" id="CM042017">
    <property type="protein sequence ID" value="KAI3690424.1"/>
    <property type="molecule type" value="Genomic_DNA"/>
</dbReference>
<evidence type="ECO:0000313" key="2">
    <source>
        <dbReference type="Proteomes" id="UP001055811"/>
    </source>
</evidence>
<comment type="caution">
    <text evidence="1">The sequence shown here is derived from an EMBL/GenBank/DDBJ whole genome shotgun (WGS) entry which is preliminary data.</text>
</comment>
<reference evidence="2" key="1">
    <citation type="journal article" date="2022" name="Mol. Ecol. Resour.">
        <title>The genomes of chicory, endive, great burdock and yacon provide insights into Asteraceae palaeo-polyploidization history and plant inulin production.</title>
        <authorList>
            <person name="Fan W."/>
            <person name="Wang S."/>
            <person name="Wang H."/>
            <person name="Wang A."/>
            <person name="Jiang F."/>
            <person name="Liu H."/>
            <person name="Zhao H."/>
            <person name="Xu D."/>
            <person name="Zhang Y."/>
        </authorList>
    </citation>
    <scope>NUCLEOTIDE SEQUENCE [LARGE SCALE GENOMIC DNA]</scope>
    <source>
        <strain evidence="2">cv. Punajuju</strain>
    </source>
</reference>
<dbReference type="Proteomes" id="UP001055811">
    <property type="component" value="Linkage Group LG09"/>
</dbReference>
<gene>
    <name evidence="1" type="ORF">L2E82_48449</name>
</gene>